<dbReference type="FunFam" id="3.30.40.10:FF:000127">
    <property type="entry name" value="E3 ubiquitin-protein ligase RNF181"/>
    <property type="match status" value="1"/>
</dbReference>
<dbReference type="SMART" id="SM00184">
    <property type="entry name" value="RING"/>
    <property type="match status" value="1"/>
</dbReference>
<evidence type="ECO:0000256" key="7">
    <source>
        <dbReference type="ARBA" id="ARBA00022833"/>
    </source>
</evidence>
<dbReference type="GO" id="GO:0016567">
    <property type="term" value="P:protein ubiquitination"/>
    <property type="evidence" value="ECO:0000318"/>
    <property type="project" value="GO_Central"/>
</dbReference>
<dbReference type="InterPro" id="IPR013083">
    <property type="entry name" value="Znf_RING/FYVE/PHD"/>
</dbReference>
<evidence type="ECO:0000256" key="1">
    <source>
        <dbReference type="ARBA" id="ARBA00000900"/>
    </source>
</evidence>
<evidence type="ECO:0000256" key="5">
    <source>
        <dbReference type="ARBA" id="ARBA00022771"/>
    </source>
</evidence>
<dbReference type="Gene3D" id="3.30.40.10">
    <property type="entry name" value="Zinc/RING finger domain, C3HC4 (zinc finger)"/>
    <property type="match status" value="1"/>
</dbReference>
<dbReference type="GO" id="GO:0008270">
    <property type="term" value="F:zinc ion binding"/>
    <property type="evidence" value="ECO:0007669"/>
    <property type="project" value="UniProtKB-KW"/>
</dbReference>
<reference evidence="10" key="1">
    <citation type="submission" date="2016-02" db="EMBL/GenBank/DDBJ databases">
        <title>WGS assembly of Manihot esculenta.</title>
        <authorList>
            <person name="Bredeson J.V."/>
            <person name="Prochnik S.E."/>
            <person name="Lyons J.B."/>
            <person name="Schmutz J."/>
            <person name="Grimwood J."/>
            <person name="Vrebalov J."/>
            <person name="Bart R.S."/>
            <person name="Amuge T."/>
            <person name="Ferguson M.E."/>
            <person name="Green R."/>
            <person name="Putnam N."/>
            <person name="Stites J."/>
            <person name="Rounsley S."/>
            <person name="Rokhsar D.S."/>
        </authorList>
    </citation>
    <scope>NUCLEOTIDE SEQUENCE [LARGE SCALE GENOMIC DNA]</scope>
    <source>
        <tissue evidence="10">Leaf</tissue>
    </source>
</reference>
<keyword evidence="6" id="KW-0833">Ubl conjugation pathway</keyword>
<keyword evidence="7" id="KW-0862">Zinc</keyword>
<name>A0A2C9WL05_MANES</name>
<dbReference type="SUPFAM" id="SSF57850">
    <property type="entry name" value="RING/U-box"/>
    <property type="match status" value="1"/>
</dbReference>
<dbReference type="GO" id="GO:0061630">
    <property type="term" value="F:ubiquitin protein ligase activity"/>
    <property type="evidence" value="ECO:0000318"/>
    <property type="project" value="GO_Central"/>
</dbReference>
<keyword evidence="5 8" id="KW-0863">Zinc-finger</keyword>
<evidence type="ECO:0000313" key="10">
    <source>
        <dbReference type="EMBL" id="OAY60352.1"/>
    </source>
</evidence>
<evidence type="ECO:0000256" key="3">
    <source>
        <dbReference type="ARBA" id="ARBA00022679"/>
    </source>
</evidence>
<accession>A0A2C9WL05</accession>
<dbReference type="STRING" id="3983.A0A2C9WL05"/>
<evidence type="ECO:0000256" key="2">
    <source>
        <dbReference type="ARBA" id="ARBA00012483"/>
    </source>
</evidence>
<dbReference type="Pfam" id="PF13639">
    <property type="entry name" value="zf-RING_2"/>
    <property type="match status" value="1"/>
</dbReference>
<organism evidence="10">
    <name type="scientific">Manihot esculenta</name>
    <name type="common">Cassava</name>
    <name type="synonym">Jatropha manihot</name>
    <dbReference type="NCBI Taxonomy" id="3983"/>
    <lineage>
        <taxon>Eukaryota</taxon>
        <taxon>Viridiplantae</taxon>
        <taxon>Streptophyta</taxon>
        <taxon>Embryophyta</taxon>
        <taxon>Tracheophyta</taxon>
        <taxon>Spermatophyta</taxon>
        <taxon>Magnoliopsida</taxon>
        <taxon>eudicotyledons</taxon>
        <taxon>Gunneridae</taxon>
        <taxon>Pentapetalae</taxon>
        <taxon>rosids</taxon>
        <taxon>fabids</taxon>
        <taxon>Malpighiales</taxon>
        <taxon>Euphorbiaceae</taxon>
        <taxon>Crotonoideae</taxon>
        <taxon>Manihoteae</taxon>
        <taxon>Manihot</taxon>
    </lineage>
</organism>
<gene>
    <name evidence="10" type="ORF">MANES_01G105300</name>
</gene>
<sequence length="365" mass="40898">MSRLSSFALSHLDLDTNPSLNLVPESPEDDPLRTWYSTFSVSFDTEWVSSSGCDSCSDSDSNSDSSARTYLVEPHQPVIHGDRGLDFGLDVVAQSIDDLDSWGLEDSNNFDALSSYMEELGSGFGVELGRDEARADGLRVTGIDSESDSCSDGELVDLDSFIDDHMALVNPNEEFEWEELDQAINQSENLIMAIDRVEELSLSSSSISAPVEDEERNIEWGLLMAINNHVNSVDDSFMFDADYDTLLEQLVDNEINWRGSPPAAKRVVENLPLADLGKEDFVVCAICKDEVVDGEMVNKLPCCHYYHGECIVPWLRIRNTCPVCRYELPTDDQDYETRNRRRWRLRGASGISTDSTDGFNFEMFA</sequence>
<keyword evidence="4" id="KW-0479">Metal-binding</keyword>
<comment type="catalytic activity">
    <reaction evidence="1">
        <text>S-ubiquitinyl-[E2 ubiquitin-conjugating enzyme]-L-cysteine + [acceptor protein]-L-lysine = [E2 ubiquitin-conjugating enzyme]-L-cysteine + N(6)-ubiquitinyl-[acceptor protein]-L-lysine.</text>
        <dbReference type="EC" id="2.3.2.27"/>
    </reaction>
</comment>
<protein>
    <recommendedName>
        <fullName evidence="2">RING-type E3 ubiquitin transferase</fullName>
        <ecNumber evidence="2">2.3.2.27</ecNumber>
    </recommendedName>
</protein>
<dbReference type="AlphaFoldDB" id="A0A2C9WL05"/>
<evidence type="ECO:0000256" key="6">
    <source>
        <dbReference type="ARBA" id="ARBA00022786"/>
    </source>
</evidence>
<dbReference type="GO" id="GO:0005737">
    <property type="term" value="C:cytoplasm"/>
    <property type="evidence" value="ECO:0000318"/>
    <property type="project" value="GO_Central"/>
</dbReference>
<dbReference type="PANTHER" id="PTHR15710:SF108">
    <property type="entry name" value="OS03G0286100 PROTEIN"/>
    <property type="match status" value="1"/>
</dbReference>
<keyword evidence="3" id="KW-0808">Transferase</keyword>
<feature type="domain" description="RING-type" evidence="9">
    <location>
        <begin position="284"/>
        <end position="325"/>
    </location>
</feature>
<dbReference type="EC" id="2.3.2.27" evidence="2"/>
<evidence type="ECO:0000256" key="4">
    <source>
        <dbReference type="ARBA" id="ARBA00022723"/>
    </source>
</evidence>
<dbReference type="PROSITE" id="PS50089">
    <property type="entry name" value="ZF_RING_2"/>
    <property type="match status" value="1"/>
</dbReference>
<evidence type="ECO:0000256" key="8">
    <source>
        <dbReference type="PROSITE-ProRule" id="PRU00175"/>
    </source>
</evidence>
<dbReference type="InterPro" id="IPR001841">
    <property type="entry name" value="Znf_RING"/>
</dbReference>
<evidence type="ECO:0000259" key="9">
    <source>
        <dbReference type="PROSITE" id="PS50089"/>
    </source>
</evidence>
<proteinExistence type="predicted"/>
<dbReference type="PANTHER" id="PTHR15710">
    <property type="entry name" value="E3 UBIQUITIN-PROTEIN LIGASE PRAJA"/>
    <property type="match status" value="1"/>
</dbReference>
<dbReference type="EMBL" id="CM004387">
    <property type="protein sequence ID" value="OAY60352.1"/>
    <property type="molecule type" value="Genomic_DNA"/>
</dbReference>